<gene>
    <name evidence="2" type="ORF">GD597_03180</name>
</gene>
<dbReference type="EMBL" id="WHPF01000002">
    <property type="protein sequence ID" value="NNV54448.1"/>
    <property type="molecule type" value="Genomic_DNA"/>
</dbReference>
<dbReference type="Proteomes" id="UP000598971">
    <property type="component" value="Unassembled WGS sequence"/>
</dbReference>
<evidence type="ECO:0000313" key="3">
    <source>
        <dbReference type="Proteomes" id="UP000598971"/>
    </source>
</evidence>
<comment type="caution">
    <text evidence="2">The sequence shown here is derived from an EMBL/GenBank/DDBJ whole genome shotgun (WGS) entry which is preliminary data.</text>
</comment>
<organism evidence="2 3">
    <name type="scientific">Limnovirga soli</name>
    <dbReference type="NCBI Taxonomy" id="2656915"/>
    <lineage>
        <taxon>Bacteria</taxon>
        <taxon>Pseudomonadati</taxon>
        <taxon>Bacteroidota</taxon>
        <taxon>Chitinophagia</taxon>
        <taxon>Chitinophagales</taxon>
        <taxon>Chitinophagaceae</taxon>
        <taxon>Limnovirga</taxon>
    </lineage>
</organism>
<dbReference type="InterPro" id="IPR001322">
    <property type="entry name" value="Lamin_tail_dom"/>
</dbReference>
<dbReference type="PROSITE" id="PS51841">
    <property type="entry name" value="LTD"/>
    <property type="match status" value="1"/>
</dbReference>
<evidence type="ECO:0000313" key="2">
    <source>
        <dbReference type="EMBL" id="NNV54448.1"/>
    </source>
</evidence>
<feature type="domain" description="LTD" evidence="1">
    <location>
        <begin position="1453"/>
        <end position="1639"/>
    </location>
</feature>
<dbReference type="InterPro" id="IPR036116">
    <property type="entry name" value="FN3_sf"/>
</dbReference>
<dbReference type="InterPro" id="IPR013783">
    <property type="entry name" value="Ig-like_fold"/>
</dbReference>
<dbReference type="Pfam" id="PF00932">
    <property type="entry name" value="LTD"/>
    <property type="match status" value="1"/>
</dbReference>
<name>A0A8J8FAJ3_9BACT</name>
<sequence length="2261" mass="233728">MWNKFIMPYRRRSIETSNMNVNDIKYTITTRLLQLLLLVLCASISFKTANAQFNTGAIAIDGAADAAYITSGLYSVAWDNTYLYINYTGGANSTDPVVAYFDINPAVPVAGGGTAGANGNPIGVTYNSITPTLPFLADFMIYWQGTGSAVEWRKTDIAGAWSAATAFAPGDRFIGTPNREIRIAWTNMGLAGRPTSFNWLVAATSIIAPRNTYNALPSFNPGGSVTFTGTTPLDNYYFSVTNTAQGTAVSPFSQISYESRATATFAQAATTLWDYTVEGASTTNTFSPTGTITLNNALFIAISNTFLVGTGASRNLTLGTTATQTPSITCNGALTPNSGTGILNITAAFGTTTISGSAANTAFKIGNLTVNKKATVQAPATGTVDLGWDGTNNTTFNVASGGILNFVNAGGGVINVTTSSTRCQVSNKGTMTFNSLSNITPTILKPLDNSKVSIISVKGNFSNTGSFQSAPTVNASLDVIMNGTAAQTLSAELYQNLTIANTAANVTVVAGSLGFLQIANTRVLTINPTARLDLGTFKINISSATASVSGFLRSANTANNTFTTSSAASFVFTSTGTYEHNMNAGTIPAVTWNTGSTCLIMGATANSPVAASLNQTFSNFTWNCPSQNATINLTGNLTTVNGNLSVLNTGTAPNGLRLTNNSFTMALGGDLIVSAATGISSILDLIGGAGNTATLNIGGNISLTNTGGTVTLSKSSGSANINFTKTTGTQTFTQTNATIKDNIGWNVGNGATVADTLQLLTNVDLGTGTGTFTVLANSAVDFQTFTLSGSGPFTANTSASLISANTDGGGAFTTSGATGSIRTSGTRTYTNTGVSYAFTGSTAQVAGNAVGAASINNFTINNSVGVTLTNNINITGNLTLTNGKITTNTKTVTLANSATGSANSYIIADATGTVTMTGITTAKTIPVGTASSYAPLIITSASSASYTVFVNTTLPCASVNPTLNFAWNINSTAAPASVTFQWNSADQNSGFITNGICELNRYTSACPYTTTTLTAATGSGPYKVKANTGFTSGANTYVIGTDPLATSITTPAASFGPFCNTATNNISLAYTSTGTFAGNYFVQISDAAGVFTAVTTGATIISSGTTVSPITATIPAGLLAGTGYRVRVINDNPATFSGNDNGTDIVINSAVAIGANPSTVTVTSPAGANFAVANITGAVTGYQWQVSTDGGFNWSNISGGVYTGETTAALAISSSTGLNGNQYRCVITGSCSSATSSGATLVVNTASPIWSNTITGTTPNTSNPYTDNDITVANITVSGIGRGDATTVGADANDRYNANNWNVSSFDANKYFEFTLTPNSGYKIDFTNLVYTAQASATGPTNFSFRSSADGYVNDIATTTLTTGDVFGLSAASFQGVTTAITFRLYAWGASSAAGTFSVNDFIFNGSVSVTCTLPNAVIANGNVTPQITTISQSGFAANWAAAAGNTDYKLDVSTSATFTTTGSNATDLFISEYVEGSSFNKYIEIYNGTGATVNLANYKLQLYSNGSSTVTNEVTLSGNLNNGSTIVYANTSATKYLGTVQTSSAINQVINYNGDDAVALYKISTNAFVDIFGRIGEDPGASWTSGSFSTLDKTLVRNANVTGGITTNPTAGFPTLATEWTQFATDNVANLGSHTYNGGSVPSFVTGYNNLSIAGTATASQIVCGLSDATTYYYRVRATSTCGTSGNSNVVALTTGAAATYVWAGTTDADWNTATNWTACGIPVTSKNITIPLTTNKPVLPVANSNNITIDSIDLATNATLALSTNINNTFTINGKISGGGKFIGSANANLTIGGTNKSTPAGTLAFSSYPASLNNLTLDRTMSVNNYALLLGGDLTTNSVTFNNGILAIGNNLLSTTSTNGSAAAVSAWVSGTDSVALRQSFVALCDGSGNPITTKDGTKGFRINSVGNVEKFLPVGYNFTSSPNRISLKNDGTADNYTITMFKGDIGGTPLPRVNRIWHVVEGTAGGSNVSMKLFFLKRLGTYQSVQDEVEDGFVWTDARLLHRIVDATTGGFANTSGGGTNGANDIFNFTSNGNNTEIFAAYTFGNSGDNTGAQLANGITDFSGLANFSVANSGTIILPVNFVQVKAWQLGTQVKIEWKVGAEINTNHYEIERAGDGINFNTILTVRANGSSNYQSTDALPLAAANYYRIKAVDKDGYIIQSQIVLVKTGNLLAGIAIYPNPVKQRIAMVQFTNMPAATYTLVVFGVNGVRLLQTQIVHTGGGAAYPLVLPSTWAHGIYQLYMVGNNYHNTQKIVVE</sequence>
<dbReference type="SUPFAM" id="SSF49265">
    <property type="entry name" value="Fibronectin type III"/>
    <property type="match status" value="1"/>
</dbReference>
<keyword evidence="3" id="KW-1185">Reference proteome</keyword>
<accession>A0A8J8FAJ3</accession>
<proteinExistence type="predicted"/>
<protein>
    <recommendedName>
        <fullName evidence="1">LTD domain-containing protein</fullName>
    </recommendedName>
</protein>
<reference evidence="2" key="1">
    <citation type="submission" date="2019-10" db="EMBL/GenBank/DDBJ databases">
        <title>Draft genome sequence of Panacibacter sp. KCS-6.</title>
        <authorList>
            <person name="Yim K.J."/>
        </authorList>
    </citation>
    <scope>NUCLEOTIDE SEQUENCE</scope>
    <source>
        <strain evidence="2">KCS-6</strain>
    </source>
</reference>
<dbReference type="Gene3D" id="2.60.40.10">
    <property type="entry name" value="Immunoglobulins"/>
    <property type="match status" value="1"/>
</dbReference>
<evidence type="ECO:0000259" key="1">
    <source>
        <dbReference type="PROSITE" id="PS51841"/>
    </source>
</evidence>